<dbReference type="Gene3D" id="3.40.720.10">
    <property type="entry name" value="Alkaline Phosphatase, subunit A"/>
    <property type="match status" value="1"/>
</dbReference>
<reference evidence="1 2" key="1">
    <citation type="submission" date="2020-06" db="EMBL/GenBank/DDBJ databases">
        <authorList>
            <person name="Hwang Y.J."/>
        </authorList>
    </citation>
    <scope>NUCLEOTIDE SEQUENCE [LARGE SCALE GENOMIC DNA]</scope>
    <source>
        <strain evidence="1 2">KUDC8001</strain>
    </source>
</reference>
<dbReference type="SUPFAM" id="SSF53649">
    <property type="entry name" value="Alkaline phosphatase-like"/>
    <property type="match status" value="1"/>
</dbReference>
<dbReference type="PANTHER" id="PTHR10151:SF120">
    <property type="entry name" value="BIS(5'-ADENOSYL)-TRIPHOSPHATASE"/>
    <property type="match status" value="1"/>
</dbReference>
<evidence type="ECO:0000313" key="1">
    <source>
        <dbReference type="EMBL" id="QMU31279.1"/>
    </source>
</evidence>
<keyword evidence="2" id="KW-1185">Reference proteome</keyword>
<dbReference type="RefSeq" id="WP_182413716.1">
    <property type="nucleotide sequence ID" value="NZ_CP055153.1"/>
</dbReference>
<organism evidence="1 2">
    <name type="scientific">Adhaeribacter radiodurans</name>
    <dbReference type="NCBI Taxonomy" id="2745197"/>
    <lineage>
        <taxon>Bacteria</taxon>
        <taxon>Pseudomonadati</taxon>
        <taxon>Bacteroidota</taxon>
        <taxon>Cytophagia</taxon>
        <taxon>Cytophagales</taxon>
        <taxon>Hymenobacteraceae</taxon>
        <taxon>Adhaeribacter</taxon>
    </lineage>
</organism>
<dbReference type="Pfam" id="PF01663">
    <property type="entry name" value="Phosphodiest"/>
    <property type="match status" value="1"/>
</dbReference>
<dbReference type="KEGG" id="add:HUW48_26060"/>
<dbReference type="EMBL" id="CP055153">
    <property type="protein sequence ID" value="QMU31279.1"/>
    <property type="molecule type" value="Genomic_DNA"/>
</dbReference>
<dbReference type="InterPro" id="IPR017850">
    <property type="entry name" value="Alkaline_phosphatase_core_sf"/>
</dbReference>
<protein>
    <submittedName>
        <fullName evidence="1">Alkaline phosphatase family protein</fullName>
    </submittedName>
</protein>
<gene>
    <name evidence="1" type="ORF">HUW48_26060</name>
</gene>
<dbReference type="Proteomes" id="UP000514509">
    <property type="component" value="Chromosome"/>
</dbReference>
<dbReference type="PANTHER" id="PTHR10151">
    <property type="entry name" value="ECTONUCLEOTIDE PYROPHOSPHATASE/PHOSPHODIESTERASE"/>
    <property type="match status" value="1"/>
</dbReference>
<name>A0A7L7LFV7_9BACT</name>
<dbReference type="InterPro" id="IPR002591">
    <property type="entry name" value="Phosphodiest/P_Trfase"/>
</dbReference>
<accession>A0A7L7LFV7</accession>
<dbReference type="GO" id="GO:0016787">
    <property type="term" value="F:hydrolase activity"/>
    <property type="evidence" value="ECO:0007669"/>
    <property type="project" value="UniProtKB-ARBA"/>
</dbReference>
<dbReference type="AlphaFoldDB" id="A0A7L7LFV7"/>
<evidence type="ECO:0000313" key="2">
    <source>
        <dbReference type="Proteomes" id="UP000514509"/>
    </source>
</evidence>
<proteinExistence type="predicted"/>
<reference evidence="1 2" key="2">
    <citation type="submission" date="2020-08" db="EMBL/GenBank/DDBJ databases">
        <title>Adhaeribacter dokdonensis sp. nov., isolated from the rhizosphere of Elymus tsukushiensis, a plant native to the Dokdo Islands, Republic of Korea.</title>
        <authorList>
            <person name="Ghim S.Y."/>
        </authorList>
    </citation>
    <scope>NUCLEOTIDE SEQUENCE [LARGE SCALE GENOMIC DNA]</scope>
    <source>
        <strain evidence="1 2">KUDC8001</strain>
    </source>
</reference>
<sequence length="463" mass="52761">MRKTVVLDVVGLTPAAIGENTPFLKKWSDNAKLASVGHVLPAVTCSVQSTYLTGKWPSEHGIVANGWYFRDVCEIRNWHQSNKLVQAPKIWEVAREQDPTFTCANINWWYAMNSTADYTVTPRPQYLADGRKMPDCYTYPMDLRDKLTQKLGTFPLFEYWGPRTTINASRWLANAAIETDRLYDPTLTLAYLPHLDYNTQRYGPQDARVAKDLLEIDQLVGELITYFEGRGAQVIILSEYGIAKVSQPVHLNRVLRRHNYISIREERGLELLDPGTCKAFAVADHQIAHIYVNDLSKLAEVRKLIESVPGVEKVLGPEEKAAYHIDHERAGELVAIADKDSWFTYYYWLDDAKAPDFARVIDIHRKPGFDPVEMFTNPEIKMLMPKVGFKVLKKKLGFRMLMDIIPLDATLVGGSHGRQPESPVNGPLFITKNKNLLPTDSIEPTQVFDIMLAHLQQEQEVYR</sequence>